<feature type="compositionally biased region" description="Gly residues" evidence="1">
    <location>
        <begin position="699"/>
        <end position="713"/>
    </location>
</feature>
<dbReference type="InterPro" id="IPR013797">
    <property type="entry name" value="Maltooligo_trehalose_synth_4"/>
</dbReference>
<evidence type="ECO:0000313" key="3">
    <source>
        <dbReference type="EMBL" id="BDZ59512.1"/>
    </source>
</evidence>
<dbReference type="SMART" id="SM00642">
    <property type="entry name" value="Aamy"/>
    <property type="match status" value="1"/>
</dbReference>
<dbReference type="RefSeq" id="WP_289231484.1">
    <property type="nucleotide sequence ID" value="NZ_AP027735.1"/>
</dbReference>
<protein>
    <submittedName>
        <fullName evidence="3">Malto-oligosyltrehalose synthase</fullName>
    </submittedName>
</protein>
<feature type="compositionally biased region" description="Low complexity" evidence="1">
    <location>
        <begin position="714"/>
        <end position="735"/>
    </location>
</feature>
<dbReference type="SUPFAM" id="SSF51445">
    <property type="entry name" value="(Trans)glycosidases"/>
    <property type="match status" value="1"/>
</dbReference>
<dbReference type="Gene3D" id="1.10.10.470">
    <property type="entry name" value="Maltooligosyl trehalose synthase, domain 4"/>
    <property type="match status" value="1"/>
</dbReference>
<sequence>MSAAFSSTYRLQLHGEFTFDDAARQVPYLADLGVTHLYLSPILQAVPGSQHGYDVVDHSRVSDELGGEDGFRRLVAAAHEHDLGVVVDVVPNHMAFVAPESLNREVWEVLRDGRDAATADWFDIDWKAGGGRIGLPVLGEPLADVLAAGQLTLDEIDADPGTGQPAPVLRYYDHVYPVALGTETSGDVAEILERQHYRLASWRDKDDVLNYRRFFEVDGLIAVRVELPEVFDATHRLLLELHHEGLIDGFRIDHPDGLADPTDYLERLAAACRPDTPVWVEKILEGEERLPRRWQTAGTTGYDALRVVQAALTDPEAADTLDATWRATGGEPDFDVVVEQAKRQVVEQSLAPEVERLTRRAREALPELDPERLREAVVELLVAGEVYRAYVRPEHQIGQVARRRLTDAFSAALTARPALQPELDALLPVTVMAEDSDAATDFGVRLQQTWGPVMAKGIEDTSFYRWHRLIALNEVGSDPTVVASASPGLMHEWAQAQVEHWPRTMTTLTTHDTKRSEDVRARLLAVAGDTEGWQQVSAVASAEAERAGVDLPTGHLVWQTLLGVGEIGEERLRDYLQKALREGKQRTAWVDGDEDYERRVIDFAVAASTEGPLHDAVEELITSNANAIRATTLAAKLLQLTLPGVPDTYQGCETVSLSLVDPDNRRPVDYAALSTALDRGHGQGGLDTASPSGSAYSTGVGGSGDSTGVGGSGDSTSVGGSGDSTSVGGSASSTGLDGLGEEKLHLTSTVLQLRQSRAESLGPGGTYLPWESGEEHAAGFLRGPAAGLLAGVLGRMPEPDVLVAVTRAPARLERDGGWGERLLTLPEGDWRDALDGRIINSDGQIRARDLFADRPVALLERRDS</sequence>
<dbReference type="InterPro" id="IPR012767">
    <property type="entry name" value="Trehalose_TreY"/>
</dbReference>
<feature type="region of interest" description="Disordered" evidence="1">
    <location>
        <begin position="676"/>
        <end position="740"/>
    </location>
</feature>
<dbReference type="PANTHER" id="PTHR10357:SF216">
    <property type="entry name" value="MALTOOLIGOSYL TREHALOSE SYNTHASE-RELATED"/>
    <property type="match status" value="1"/>
</dbReference>
<proteinExistence type="predicted"/>
<dbReference type="EMBL" id="AP027735">
    <property type="protein sequence ID" value="BDZ59512.1"/>
    <property type="molecule type" value="Genomic_DNA"/>
</dbReference>
<reference evidence="3" key="2">
    <citation type="submission" date="2023-02" db="EMBL/GenBank/DDBJ databases">
        <authorList>
            <person name="Sun Q."/>
            <person name="Mori K."/>
        </authorList>
    </citation>
    <scope>NUCLEOTIDE SEQUENCE</scope>
    <source>
        <strain evidence="3">NBRC 110608</strain>
    </source>
</reference>
<dbReference type="PANTHER" id="PTHR10357">
    <property type="entry name" value="ALPHA-AMYLASE FAMILY MEMBER"/>
    <property type="match status" value="1"/>
</dbReference>
<dbReference type="Pfam" id="PF00128">
    <property type="entry name" value="Alpha-amylase"/>
    <property type="match status" value="1"/>
</dbReference>
<dbReference type="InterPro" id="IPR006047">
    <property type="entry name" value="GH13_cat_dom"/>
</dbReference>
<organism evidence="3">
    <name type="scientific">Barrientosiimonas endolithica</name>
    <dbReference type="NCBI Taxonomy" id="1535208"/>
    <lineage>
        <taxon>Bacteria</taxon>
        <taxon>Bacillati</taxon>
        <taxon>Actinomycetota</taxon>
        <taxon>Actinomycetes</taxon>
        <taxon>Micrococcales</taxon>
        <taxon>Dermacoccaceae</taxon>
        <taxon>Barrientosiimonas</taxon>
    </lineage>
</organism>
<dbReference type="Gene3D" id="1.10.150.200">
    <property type="entry name" value="Maltooligosyl trehalose synthase, domain 3"/>
    <property type="match status" value="1"/>
</dbReference>
<dbReference type="NCBIfam" id="TIGR02401">
    <property type="entry name" value="trehalose_TreY"/>
    <property type="match status" value="1"/>
</dbReference>
<accession>A0ABM8HES9</accession>
<dbReference type="InterPro" id="IPR017853">
    <property type="entry name" value="GH"/>
</dbReference>
<evidence type="ECO:0000259" key="2">
    <source>
        <dbReference type="SMART" id="SM00642"/>
    </source>
</evidence>
<gene>
    <name evidence="3" type="ORF">GCM10025872_31690</name>
</gene>
<name>A0ABM8HES9_9MICO</name>
<evidence type="ECO:0000256" key="1">
    <source>
        <dbReference type="SAM" id="MobiDB-lite"/>
    </source>
</evidence>
<feature type="domain" description="Glycosyl hydrolase family 13 catalytic" evidence="2">
    <location>
        <begin position="5"/>
        <end position="681"/>
    </location>
</feature>
<dbReference type="Gene3D" id="3.30.1590.10">
    <property type="entry name" value="Maltooligosyl trehalose synthase, domain 2"/>
    <property type="match status" value="1"/>
</dbReference>
<dbReference type="CDD" id="cd11336">
    <property type="entry name" value="AmyAc_MTSase"/>
    <property type="match status" value="1"/>
</dbReference>
<reference evidence="3" key="1">
    <citation type="journal article" date="2014" name="Int. J. Syst. Evol. Microbiol.">
        <title>Complete genome of a new Firmicutes species belonging to the dominant human colonic microbiota ('Ruminococcus bicirculans') reveals two chromosomes and a selective capacity to utilize plant glucans.</title>
        <authorList>
            <consortium name="NISC Comparative Sequencing Program"/>
            <person name="Wegmann U."/>
            <person name="Louis P."/>
            <person name="Goesmann A."/>
            <person name="Henrissat B."/>
            <person name="Duncan S.H."/>
            <person name="Flint H.J."/>
        </authorList>
    </citation>
    <scope>NUCLEOTIDE SEQUENCE</scope>
    <source>
        <strain evidence="3">NBRC 110608</strain>
    </source>
</reference>
<dbReference type="Gene3D" id="3.20.20.80">
    <property type="entry name" value="Glycosidases"/>
    <property type="match status" value="1"/>
</dbReference>